<comment type="caution">
    <text evidence="1">The sequence shown here is derived from an EMBL/GenBank/DDBJ whole genome shotgun (WGS) entry which is preliminary data.</text>
</comment>
<dbReference type="OrthoDB" id="3537879at2"/>
<gene>
    <name evidence="1" type="ORF">EBM89_00190</name>
</gene>
<protein>
    <recommendedName>
        <fullName evidence="3">DUF1877 family protein</fullName>
    </recommendedName>
</protein>
<organism evidence="1 2">
    <name type="scientific">Cellulomonas triticagri</name>
    <dbReference type="NCBI Taxonomy" id="2483352"/>
    <lineage>
        <taxon>Bacteria</taxon>
        <taxon>Bacillati</taxon>
        <taxon>Actinomycetota</taxon>
        <taxon>Actinomycetes</taxon>
        <taxon>Micrococcales</taxon>
        <taxon>Cellulomonadaceae</taxon>
        <taxon>Cellulomonas</taxon>
    </lineage>
</organism>
<evidence type="ECO:0000313" key="1">
    <source>
        <dbReference type="EMBL" id="RMI14431.1"/>
    </source>
</evidence>
<dbReference type="Proteomes" id="UP000269289">
    <property type="component" value="Unassembled WGS sequence"/>
</dbReference>
<dbReference type="EMBL" id="RFFI01000001">
    <property type="protein sequence ID" value="RMI14431.1"/>
    <property type="molecule type" value="Genomic_DNA"/>
</dbReference>
<proteinExistence type="predicted"/>
<name>A0A3M2JPZ2_9CELL</name>
<evidence type="ECO:0008006" key="3">
    <source>
        <dbReference type="Google" id="ProtNLM"/>
    </source>
</evidence>
<keyword evidence="2" id="KW-1185">Reference proteome</keyword>
<evidence type="ECO:0000313" key="2">
    <source>
        <dbReference type="Proteomes" id="UP000269289"/>
    </source>
</evidence>
<accession>A0A3M2JPZ2</accession>
<dbReference type="AlphaFoldDB" id="A0A3M2JPZ2"/>
<sequence>MGLLCDYFVAPTDDAAAGTVDLVGGPGAAVAASPDPRGLLYRTGRPATTATDPAFPTVPGNGVEPVVQMGTLEALLTGRTFDEVLESARRDPVALRDGGERLVLRLNDPLADALATASDDRLAEVAGPWSRTDEFWGDADPDALASFLLDLAALARGGRERGEALYCWVSV</sequence>
<reference evidence="1 2" key="1">
    <citation type="submission" date="2018-10" db="EMBL/GenBank/DDBJ databases">
        <title>Isolation, diversity and antifungal activity of actinobacteria from wheat.</title>
        <authorList>
            <person name="Han C."/>
        </authorList>
    </citation>
    <scope>NUCLEOTIDE SEQUENCE [LARGE SCALE GENOMIC DNA]</scope>
    <source>
        <strain evidence="1 2">NEAU-YY56</strain>
    </source>
</reference>
<dbReference type="RefSeq" id="WP_122147446.1">
    <property type="nucleotide sequence ID" value="NZ_RFFI01000001.1"/>
</dbReference>